<protein>
    <recommendedName>
        <fullName evidence="1">non-specific serine/threonine protein kinase</fullName>
        <ecNumber evidence="1">2.7.11.1</ecNumber>
    </recommendedName>
</protein>
<dbReference type="SUPFAM" id="SSF56112">
    <property type="entry name" value="Protein kinase-like (PK-like)"/>
    <property type="match status" value="1"/>
</dbReference>
<evidence type="ECO:0000256" key="2">
    <source>
        <dbReference type="ARBA" id="ARBA00022679"/>
    </source>
</evidence>
<dbReference type="InterPro" id="IPR050660">
    <property type="entry name" value="NEK_Ser/Thr_kinase"/>
</dbReference>
<reference evidence="10 11" key="1">
    <citation type="journal article" date="2010" name="Cell">
        <title>The genome of Naegleria gruberi illuminates early eukaryotic versatility.</title>
        <authorList>
            <person name="Fritz-Laylin L.K."/>
            <person name="Prochnik S.E."/>
            <person name="Ginger M.L."/>
            <person name="Dacks J.B."/>
            <person name="Carpenter M.L."/>
            <person name="Field M.C."/>
            <person name="Kuo A."/>
            <person name="Paredez A."/>
            <person name="Chapman J."/>
            <person name="Pham J."/>
            <person name="Shu S."/>
            <person name="Neupane R."/>
            <person name="Cipriano M."/>
            <person name="Mancuso J."/>
            <person name="Tu H."/>
            <person name="Salamov A."/>
            <person name="Lindquist E."/>
            <person name="Shapiro H."/>
            <person name="Lucas S."/>
            <person name="Grigoriev I.V."/>
            <person name="Cande W.Z."/>
            <person name="Fulton C."/>
            <person name="Rokhsar D.S."/>
            <person name="Dawson S.C."/>
        </authorList>
    </citation>
    <scope>NUCLEOTIDE SEQUENCE [LARGE SCALE GENOMIC DNA]</scope>
    <source>
        <strain evidence="10 11">NEG-M</strain>
    </source>
</reference>
<gene>
    <name evidence="10" type="ORF">NAEGRDRAFT_70343</name>
</gene>
<dbReference type="eggNOG" id="KOG4177">
    <property type="taxonomic scope" value="Eukaryota"/>
</dbReference>
<sequence>MADFQKAFYAARDGKIDEFNNYFNEQDVNNKSQYGQTMLWVACFNGHLEIVKLLLSCKTIDVNLGNRDSPLYTACQNGHLEIVKLLLSCKTIDVNLTDYRDYSPLYIACRYGYLEIIKQLLQHPNIEIDSTLSVNGINIQTIKSNMEKEQQQILKEQLEQEEFKQLEVERLERDRIKKLEMERLERERIEKEHLLKIERERLERKELEKKQPFIITSETFSKLCSLNQQIDNNRRKIEKQFESIQSFFSSIQIKKEFEDEYLTICDNLNNCCNLIDKLTSNNYNIENNEHLLNINNLMNNIRTILEFINNQKYLFKLQSYSEVLKDKLQLFNEFNSQFIKQELFDNIEMSEQSIKNIKKQFKTIQRQKTKITRNLHIVNLDIEGLKDELKHVNNDDEIKDEIQTKEKNLIELKSNLKENIQKLNEIKMKFLQLKTIGFDIKSNMTSDLLSNLNINEMTPEMFKEIKPIQNWNGNHNVFIGIDLNDKKHIIKQYNLKDKKSIEGLEKELKITNKLKHANIIEIEGIYTEADNKHSTTNVFIVMPYYSNGNLKEFIQTKRNHQSNTLNLLFWERTWRQLLIGIQHVHSRGVIHCDIKPENIFVGDKDESTEYYPIILGDFDISLDITSRTMNLFTRTSGIAGTLDYLSPELVNGKTSATFRSDMFAFGKTIQNCMTDQELKQFKSLNNLCEECLNSDVNLRPFASDALANEFFMKETLLDEVKIQKHVQLIENQSKELKDYHNQLNEFELKMKKNHENLKTEILNLEKEKKQFSNSKQRKTKKFQRNYKI</sequence>
<feature type="domain" description="Protein kinase" evidence="9">
    <location>
        <begin position="463"/>
        <end position="762"/>
    </location>
</feature>
<dbReference type="Pfam" id="PF00069">
    <property type="entry name" value="Pkinase"/>
    <property type="match status" value="1"/>
</dbReference>
<evidence type="ECO:0000256" key="5">
    <source>
        <dbReference type="ARBA" id="ARBA00022840"/>
    </source>
</evidence>
<dbReference type="KEGG" id="ngr:NAEGRDRAFT_70343"/>
<dbReference type="PROSITE" id="PS50297">
    <property type="entry name" value="ANK_REP_REGION"/>
    <property type="match status" value="1"/>
</dbReference>
<evidence type="ECO:0000313" key="11">
    <source>
        <dbReference type="Proteomes" id="UP000006671"/>
    </source>
</evidence>
<dbReference type="InterPro" id="IPR008271">
    <property type="entry name" value="Ser/Thr_kinase_AS"/>
</dbReference>
<dbReference type="OrthoDB" id="20872at2759"/>
<keyword evidence="5" id="KW-0067">ATP-binding</keyword>
<dbReference type="EC" id="2.7.11.1" evidence="1"/>
<dbReference type="PROSITE" id="PS50088">
    <property type="entry name" value="ANK_REPEAT"/>
    <property type="match status" value="1"/>
</dbReference>
<dbReference type="Gene3D" id="1.10.510.10">
    <property type="entry name" value="Transferase(Phosphotransferase) domain 1"/>
    <property type="match status" value="1"/>
</dbReference>
<dbReference type="PANTHER" id="PTHR43671:SF13">
    <property type="entry name" value="SERINE_THREONINE-PROTEIN KINASE NEK2"/>
    <property type="match status" value="1"/>
</dbReference>
<dbReference type="PROSITE" id="PS00108">
    <property type="entry name" value="PROTEIN_KINASE_ST"/>
    <property type="match status" value="1"/>
</dbReference>
<dbReference type="InParanoid" id="D2VN21"/>
<dbReference type="InterPro" id="IPR036770">
    <property type="entry name" value="Ankyrin_rpt-contain_sf"/>
</dbReference>
<dbReference type="InterPro" id="IPR002110">
    <property type="entry name" value="Ankyrin_rpt"/>
</dbReference>
<dbReference type="VEuPathDB" id="AmoebaDB:NAEGRDRAFT_70343"/>
<dbReference type="InterPro" id="IPR000719">
    <property type="entry name" value="Prot_kinase_dom"/>
</dbReference>
<keyword evidence="6" id="KW-0040">ANK repeat</keyword>
<keyword evidence="4" id="KW-0418">Kinase</keyword>
<evidence type="ECO:0000256" key="3">
    <source>
        <dbReference type="ARBA" id="ARBA00022741"/>
    </source>
</evidence>
<dbReference type="PROSITE" id="PS50011">
    <property type="entry name" value="PROTEIN_KINASE_DOM"/>
    <property type="match status" value="1"/>
</dbReference>
<feature type="coiled-coil region" evidence="7">
    <location>
        <begin position="340"/>
        <end position="429"/>
    </location>
</feature>
<dbReference type="InterPro" id="IPR011009">
    <property type="entry name" value="Kinase-like_dom_sf"/>
</dbReference>
<dbReference type="GO" id="GO:0005524">
    <property type="term" value="F:ATP binding"/>
    <property type="evidence" value="ECO:0007669"/>
    <property type="project" value="UniProtKB-KW"/>
</dbReference>
<feature type="compositionally biased region" description="Basic residues" evidence="8">
    <location>
        <begin position="775"/>
        <end position="788"/>
    </location>
</feature>
<name>D2VN21_NAEGR</name>
<dbReference type="Proteomes" id="UP000006671">
    <property type="component" value="Unassembled WGS sequence"/>
</dbReference>
<accession>D2VN21</accession>
<dbReference type="SMART" id="SM00220">
    <property type="entry name" value="S_TKc"/>
    <property type="match status" value="1"/>
</dbReference>
<dbReference type="AlphaFoldDB" id="D2VN21"/>
<evidence type="ECO:0000256" key="7">
    <source>
        <dbReference type="SAM" id="Coils"/>
    </source>
</evidence>
<evidence type="ECO:0000256" key="8">
    <source>
        <dbReference type="SAM" id="MobiDB-lite"/>
    </source>
</evidence>
<dbReference type="STRING" id="5762.D2VN21"/>
<dbReference type="OMA" id="NEATCKI"/>
<dbReference type="Gene3D" id="1.25.40.20">
    <property type="entry name" value="Ankyrin repeat-containing domain"/>
    <property type="match status" value="1"/>
</dbReference>
<dbReference type="Pfam" id="PF13606">
    <property type="entry name" value="Ank_3"/>
    <property type="match status" value="1"/>
</dbReference>
<dbReference type="PANTHER" id="PTHR43671">
    <property type="entry name" value="SERINE/THREONINE-PROTEIN KINASE NEK"/>
    <property type="match status" value="1"/>
</dbReference>
<evidence type="ECO:0000256" key="6">
    <source>
        <dbReference type="PROSITE-ProRule" id="PRU00023"/>
    </source>
</evidence>
<evidence type="ECO:0000256" key="1">
    <source>
        <dbReference type="ARBA" id="ARBA00012513"/>
    </source>
</evidence>
<organism evidence="11">
    <name type="scientific">Naegleria gruberi</name>
    <name type="common">Amoeba</name>
    <dbReference type="NCBI Taxonomy" id="5762"/>
    <lineage>
        <taxon>Eukaryota</taxon>
        <taxon>Discoba</taxon>
        <taxon>Heterolobosea</taxon>
        <taxon>Tetramitia</taxon>
        <taxon>Eutetramitia</taxon>
        <taxon>Vahlkampfiidae</taxon>
        <taxon>Naegleria</taxon>
    </lineage>
</organism>
<dbReference type="SMART" id="SM00248">
    <property type="entry name" value="ANK"/>
    <property type="match status" value="3"/>
</dbReference>
<feature type="repeat" description="ANK" evidence="6">
    <location>
        <begin position="66"/>
        <end position="88"/>
    </location>
</feature>
<keyword evidence="3" id="KW-0547">Nucleotide-binding</keyword>
<dbReference type="GeneID" id="8851334"/>
<dbReference type="EMBL" id="GG738883">
    <property type="protein sequence ID" value="EFC41844.1"/>
    <property type="molecule type" value="Genomic_DNA"/>
</dbReference>
<keyword evidence="2" id="KW-0808">Transferase</keyword>
<proteinExistence type="predicted"/>
<keyword evidence="7" id="KW-0175">Coiled coil</keyword>
<dbReference type="Pfam" id="PF12796">
    <property type="entry name" value="Ank_2"/>
    <property type="match status" value="1"/>
</dbReference>
<dbReference type="RefSeq" id="XP_002674588.1">
    <property type="nucleotide sequence ID" value="XM_002674542.1"/>
</dbReference>
<dbReference type="eggNOG" id="KOG0580">
    <property type="taxonomic scope" value="Eukaryota"/>
</dbReference>
<keyword evidence="11" id="KW-1185">Reference proteome</keyword>
<evidence type="ECO:0000259" key="9">
    <source>
        <dbReference type="PROSITE" id="PS50011"/>
    </source>
</evidence>
<dbReference type="SUPFAM" id="SSF48403">
    <property type="entry name" value="Ankyrin repeat"/>
    <property type="match status" value="1"/>
</dbReference>
<feature type="coiled-coil region" evidence="7">
    <location>
        <begin position="139"/>
        <end position="210"/>
    </location>
</feature>
<evidence type="ECO:0000256" key="4">
    <source>
        <dbReference type="ARBA" id="ARBA00022777"/>
    </source>
</evidence>
<evidence type="ECO:0000313" key="10">
    <source>
        <dbReference type="EMBL" id="EFC41844.1"/>
    </source>
</evidence>
<feature type="region of interest" description="Disordered" evidence="8">
    <location>
        <begin position="769"/>
        <end position="788"/>
    </location>
</feature>
<dbReference type="GO" id="GO:0004674">
    <property type="term" value="F:protein serine/threonine kinase activity"/>
    <property type="evidence" value="ECO:0007669"/>
    <property type="project" value="UniProtKB-EC"/>
</dbReference>